<dbReference type="EMBL" id="HACA01005098">
    <property type="protein sequence ID" value="CDW22459.1"/>
    <property type="molecule type" value="Transcribed_RNA"/>
</dbReference>
<sequence>MDGAPFSQIEFHQKRHDSFAFPHYECLIRYELIPFHEFAPS</sequence>
<organism evidence="1">
    <name type="scientific">Lepeophtheirus salmonis</name>
    <name type="common">Salmon louse</name>
    <name type="synonym">Caligus salmonis</name>
    <dbReference type="NCBI Taxonomy" id="72036"/>
    <lineage>
        <taxon>Eukaryota</taxon>
        <taxon>Metazoa</taxon>
        <taxon>Ecdysozoa</taxon>
        <taxon>Arthropoda</taxon>
        <taxon>Crustacea</taxon>
        <taxon>Multicrustacea</taxon>
        <taxon>Hexanauplia</taxon>
        <taxon>Copepoda</taxon>
        <taxon>Siphonostomatoida</taxon>
        <taxon>Caligidae</taxon>
        <taxon>Lepeophtheirus</taxon>
    </lineage>
</organism>
<evidence type="ECO:0000313" key="1">
    <source>
        <dbReference type="EMBL" id="CDW22459.1"/>
    </source>
</evidence>
<reference evidence="1" key="1">
    <citation type="submission" date="2014-05" db="EMBL/GenBank/DDBJ databases">
        <authorList>
            <person name="Chronopoulou M."/>
        </authorList>
    </citation>
    <scope>NUCLEOTIDE SEQUENCE</scope>
    <source>
        <tissue evidence="1">Whole organism</tissue>
    </source>
</reference>
<proteinExistence type="predicted"/>
<name>A0A0K2T8P5_LEPSM</name>
<dbReference type="AlphaFoldDB" id="A0A0K2T8P5"/>
<accession>A0A0K2T8P5</accession>
<protein>
    <submittedName>
        <fullName evidence="1">Uncharacterized protein</fullName>
    </submittedName>
</protein>